<comment type="caution">
    <text evidence="3">The sequence shown here is derived from an EMBL/GenBank/DDBJ whole genome shotgun (WGS) entry which is preliminary data.</text>
</comment>
<feature type="domain" description="YcaO" evidence="2">
    <location>
        <begin position="240"/>
        <end position="622"/>
    </location>
</feature>
<keyword evidence="4" id="KW-1185">Reference proteome</keyword>
<dbReference type="PROSITE" id="PS51664">
    <property type="entry name" value="YCAO"/>
    <property type="match status" value="1"/>
</dbReference>
<dbReference type="AlphaFoldDB" id="A0A2S6GET0"/>
<dbReference type="RefSeq" id="WP_219824161.1">
    <property type="nucleotide sequence ID" value="NZ_CP154825.1"/>
</dbReference>
<accession>A0A2S6GET0</accession>
<feature type="compositionally biased region" description="Basic and acidic residues" evidence="1">
    <location>
        <begin position="158"/>
        <end position="175"/>
    </location>
</feature>
<dbReference type="GO" id="GO:0016740">
    <property type="term" value="F:transferase activity"/>
    <property type="evidence" value="ECO:0007669"/>
    <property type="project" value="UniProtKB-KW"/>
</dbReference>
<protein>
    <submittedName>
        <fullName evidence="3">Ribosomal protein S12 methylthiotransferase accessory factor</fullName>
    </submittedName>
</protein>
<reference evidence="3 4" key="1">
    <citation type="submission" date="2018-02" db="EMBL/GenBank/DDBJ databases">
        <title>Genomic Encyclopedia of Archaeal and Bacterial Type Strains, Phase II (KMG-II): from individual species to whole genera.</title>
        <authorList>
            <person name="Goeker M."/>
        </authorList>
    </citation>
    <scope>NUCLEOTIDE SEQUENCE [LARGE SCALE GENOMIC DNA]</scope>
    <source>
        <strain evidence="3 4">YU 961-1</strain>
    </source>
</reference>
<dbReference type="Gene3D" id="3.30.40.250">
    <property type="match status" value="1"/>
</dbReference>
<evidence type="ECO:0000313" key="4">
    <source>
        <dbReference type="Proteomes" id="UP000239203"/>
    </source>
</evidence>
<name>A0A2S6GET0_9PSEU</name>
<dbReference type="EMBL" id="PTIX01000025">
    <property type="protein sequence ID" value="PPK63724.1"/>
    <property type="molecule type" value="Genomic_DNA"/>
</dbReference>
<dbReference type="Proteomes" id="UP000239203">
    <property type="component" value="Unassembled WGS sequence"/>
</dbReference>
<dbReference type="Gene3D" id="3.30.160.660">
    <property type="match status" value="1"/>
</dbReference>
<dbReference type="NCBIfam" id="TIGR03604">
    <property type="entry name" value="TOMM_cyclo_SagD"/>
    <property type="match status" value="1"/>
</dbReference>
<sequence>MADHGDTAHQVTAGFAELLPTGSRAFAVRALGLRDAIDDGDGDEREPGAVPVHLYGDQVVVGPFPDAPGACARCLARRWQATRPVPLRDALELGGPTAAPGTSPHALPFTADLAAAVAAAHEAGRAAAEPYPVVYLVDPAAMSVRRYPLVPDPECPRCGDRRADAPAAPEWERAPKPGPGVFRTRRAADIGVPAAAFINPVTGALGTALEFDVSSPTTSPVTGHFTLRATHKLRETYWGGHEDDYAASARVGVLEGLERHAGMRPRAKRTVVVDTLAALGGAALDPAECGLYADAFHDGEPGVAPFTPDRPIPWVWGYSLRDERPVLVPEVLTYYHSRDPAERFVQESSNGCASGSSLTEAVYFGLLEVVERDAFLLAWYGGLSLPELRVDGSAATGDRLMVERMAMYGYRARFFDTRITFDIPVVTAVATRADGGLGALCCGAGASLDPARALGAALREIATDSVNLPGRTRRNQPRLRRLADDFDLVVSLHDHPFLYGLPEMTRHARFLLDTDAPPTELSAAFGAPRLADDLRTDLARCVDEVTAHGFDVIAVDQTSPEQERFGLRTASVLVPGLLPLDFGWRRQRARTMARTRTAPRAAGLLDRDLRPDELTPAPHPFP</sequence>
<keyword evidence="3" id="KW-0689">Ribosomal protein</keyword>
<feature type="region of interest" description="Disordered" evidence="1">
    <location>
        <begin position="158"/>
        <end position="180"/>
    </location>
</feature>
<dbReference type="PANTHER" id="PTHR37809">
    <property type="entry name" value="RIBOSOMAL PROTEIN S12 METHYLTHIOTRANSFERASE ACCESSORY FACTOR YCAO"/>
    <property type="match status" value="1"/>
</dbReference>
<feature type="region of interest" description="Disordered" evidence="1">
    <location>
        <begin position="596"/>
        <end position="622"/>
    </location>
</feature>
<dbReference type="InterPro" id="IPR003776">
    <property type="entry name" value="YcaO-like_dom"/>
</dbReference>
<dbReference type="Gene3D" id="3.40.50.720">
    <property type="entry name" value="NAD(P)-binding Rossmann-like Domain"/>
    <property type="match status" value="1"/>
</dbReference>
<evidence type="ECO:0000259" key="2">
    <source>
        <dbReference type="PROSITE" id="PS51664"/>
    </source>
</evidence>
<dbReference type="PANTHER" id="PTHR37809:SF1">
    <property type="entry name" value="RIBOSOMAL PROTEIN S12 METHYLTHIOTRANSFERASE ACCESSORY FACTOR YCAO"/>
    <property type="match status" value="1"/>
</dbReference>
<dbReference type="GO" id="GO:0005840">
    <property type="term" value="C:ribosome"/>
    <property type="evidence" value="ECO:0007669"/>
    <property type="project" value="UniProtKB-KW"/>
</dbReference>
<dbReference type="Pfam" id="PF02624">
    <property type="entry name" value="YcaO"/>
    <property type="match status" value="1"/>
</dbReference>
<gene>
    <name evidence="3" type="ORF">CLV40_12559</name>
</gene>
<dbReference type="NCBIfam" id="TIGR03882">
    <property type="entry name" value="cyclo_dehyd_2"/>
    <property type="match status" value="1"/>
</dbReference>
<evidence type="ECO:0000256" key="1">
    <source>
        <dbReference type="SAM" id="MobiDB-lite"/>
    </source>
</evidence>
<dbReference type="InterPro" id="IPR022291">
    <property type="entry name" value="Bacteriocin_synth_cyclodeHase"/>
</dbReference>
<keyword evidence="3" id="KW-0687">Ribonucleoprotein</keyword>
<dbReference type="InterPro" id="IPR027624">
    <property type="entry name" value="TOMM_cyclo_SagD"/>
</dbReference>
<keyword evidence="3" id="KW-0808">Transferase</keyword>
<evidence type="ECO:0000313" key="3">
    <source>
        <dbReference type="EMBL" id="PPK63724.1"/>
    </source>
</evidence>
<proteinExistence type="predicted"/>
<organism evidence="3 4">
    <name type="scientific">Actinokineospora auranticolor</name>
    <dbReference type="NCBI Taxonomy" id="155976"/>
    <lineage>
        <taxon>Bacteria</taxon>
        <taxon>Bacillati</taxon>
        <taxon>Actinomycetota</taxon>
        <taxon>Actinomycetes</taxon>
        <taxon>Pseudonocardiales</taxon>
        <taxon>Pseudonocardiaceae</taxon>
        <taxon>Actinokineospora</taxon>
    </lineage>
</organism>
<dbReference type="Gene3D" id="3.30.1330.230">
    <property type="match status" value="1"/>
</dbReference>